<evidence type="ECO:0000256" key="8">
    <source>
        <dbReference type="SAM" id="Phobius"/>
    </source>
</evidence>
<evidence type="ECO:0000256" key="6">
    <source>
        <dbReference type="ARBA" id="ARBA00022777"/>
    </source>
</evidence>
<dbReference type="STRING" id="321339.SAMN05444340_10638"/>
<sequence>MAGAGHAPGRGWASKRMRDSLMVRVALLLTLAMLPIGIIMIGQTWRAMERNSEIFASTLLAQTSAIVAPEREAIHTTMGVAGTLAGALEALDPPLGACEALFARAAQENPRLSFIGLIDMDRITRCNTTDTERDFRERPAVRKMFAQAEPTISFTARGAVTDQPVIIFAEPVMNPQDGLRGFVVVSFPVAGLGFESVPETGEQATVVTFNQDGEILTTSGPGTAVAPQMPLGVALRGLVGSPPVTFRARTAGGEERTFAVVPIVRDRAYALGSWSPVTGGASGGTWFTGATLSFPLIMWAVTMLVALMALNQLVLRHVNALGRRMRSFADIRRIYRPAESRRAPTEIRDIDDAFERMATQIIRDEADLENALREREILLKEVHHRVKNNLQLMSSIINMQVRKVHSDEARAALRQFQDRVASLASVHQALYQEPSLTRLRVDVLLEDIVAQLATLGSADRSGAEVVRELDPVTLMPDQAGPLAMLATEAVVNAFKYGGPDASGDFRILLKLALDGQGNDLRATLTVENTVASEGRENDGTGLGRQLIAAFASQLDARLEEESRADRFIVRVTFVPALFDPAENEPPTTGAQP</sequence>
<keyword evidence="3" id="KW-0597">Phosphoprotein</keyword>
<evidence type="ECO:0000256" key="2">
    <source>
        <dbReference type="ARBA" id="ARBA00012438"/>
    </source>
</evidence>
<evidence type="ECO:0000256" key="5">
    <source>
        <dbReference type="ARBA" id="ARBA00022741"/>
    </source>
</evidence>
<accession>A0A1H3J3Q5</accession>
<evidence type="ECO:0000256" key="3">
    <source>
        <dbReference type="ARBA" id="ARBA00022553"/>
    </source>
</evidence>
<feature type="transmembrane region" description="Helical" evidence="8">
    <location>
        <begin position="296"/>
        <end position="315"/>
    </location>
</feature>
<dbReference type="EMBL" id="FNPF01000006">
    <property type="protein sequence ID" value="SDY34542.1"/>
    <property type="molecule type" value="Genomic_DNA"/>
</dbReference>
<name>A0A1H3J3Q5_9RHOB</name>
<evidence type="ECO:0000313" key="11">
    <source>
        <dbReference type="Proteomes" id="UP000199286"/>
    </source>
</evidence>
<reference evidence="10 11" key="1">
    <citation type="submission" date="2016-10" db="EMBL/GenBank/DDBJ databases">
        <authorList>
            <person name="de Groot N.N."/>
        </authorList>
    </citation>
    <scope>NUCLEOTIDE SEQUENCE [LARGE SCALE GENOMIC DNA]</scope>
    <source>
        <strain evidence="10 11">DSM 26880</strain>
    </source>
</reference>
<dbReference type="PANTHER" id="PTHR41523:SF8">
    <property type="entry name" value="ETHYLENE RESPONSE SENSOR PROTEIN"/>
    <property type="match status" value="1"/>
</dbReference>
<dbReference type="Gene3D" id="3.30.565.10">
    <property type="entry name" value="Histidine kinase-like ATPase, C-terminal domain"/>
    <property type="match status" value="1"/>
</dbReference>
<protein>
    <recommendedName>
        <fullName evidence="2">histidine kinase</fullName>
        <ecNumber evidence="2">2.7.13.3</ecNumber>
    </recommendedName>
</protein>
<keyword evidence="11" id="KW-1185">Reference proteome</keyword>
<dbReference type="SMART" id="SM00911">
    <property type="entry name" value="HWE_HK"/>
    <property type="match status" value="1"/>
</dbReference>
<comment type="catalytic activity">
    <reaction evidence="1">
        <text>ATP + protein L-histidine = ADP + protein N-phospho-L-histidine.</text>
        <dbReference type="EC" id="2.7.13.3"/>
    </reaction>
</comment>
<proteinExistence type="predicted"/>
<evidence type="ECO:0000256" key="4">
    <source>
        <dbReference type="ARBA" id="ARBA00022679"/>
    </source>
</evidence>
<dbReference type="GO" id="GO:0004673">
    <property type="term" value="F:protein histidine kinase activity"/>
    <property type="evidence" value="ECO:0007669"/>
    <property type="project" value="UniProtKB-EC"/>
</dbReference>
<dbReference type="PANTHER" id="PTHR41523">
    <property type="entry name" value="TWO-COMPONENT SYSTEM SENSOR PROTEIN"/>
    <property type="match status" value="1"/>
</dbReference>
<keyword evidence="6 10" id="KW-0418">Kinase</keyword>
<evidence type="ECO:0000256" key="7">
    <source>
        <dbReference type="ARBA" id="ARBA00022840"/>
    </source>
</evidence>
<gene>
    <name evidence="10" type="ORF">SAMN05444340_10638</name>
</gene>
<dbReference type="Gene3D" id="3.30.450.20">
    <property type="entry name" value="PAS domain"/>
    <property type="match status" value="2"/>
</dbReference>
<keyword evidence="8" id="KW-0812">Transmembrane</keyword>
<keyword evidence="4" id="KW-0808">Transferase</keyword>
<evidence type="ECO:0000313" key="10">
    <source>
        <dbReference type="EMBL" id="SDY34542.1"/>
    </source>
</evidence>
<dbReference type="InterPro" id="IPR011102">
    <property type="entry name" value="Sig_transdc_His_kinase_HWE"/>
</dbReference>
<dbReference type="EC" id="2.7.13.3" evidence="2"/>
<keyword evidence="5" id="KW-0547">Nucleotide-binding</keyword>
<dbReference type="CDD" id="cd18773">
    <property type="entry name" value="PDC1_HK_sensor"/>
    <property type="match status" value="1"/>
</dbReference>
<dbReference type="OrthoDB" id="9767435at2"/>
<feature type="transmembrane region" description="Helical" evidence="8">
    <location>
        <begin position="21"/>
        <end position="42"/>
    </location>
</feature>
<feature type="domain" description="Signal transduction histidine kinase HWE region" evidence="9">
    <location>
        <begin position="381"/>
        <end position="464"/>
    </location>
</feature>
<evidence type="ECO:0000259" key="9">
    <source>
        <dbReference type="SMART" id="SM00911"/>
    </source>
</evidence>
<dbReference type="GO" id="GO:0005524">
    <property type="term" value="F:ATP binding"/>
    <property type="evidence" value="ECO:0007669"/>
    <property type="project" value="UniProtKB-KW"/>
</dbReference>
<dbReference type="Proteomes" id="UP000199286">
    <property type="component" value="Unassembled WGS sequence"/>
</dbReference>
<keyword evidence="7" id="KW-0067">ATP-binding</keyword>
<organism evidence="10 11">
    <name type="scientific">Citreimonas salinaria</name>
    <dbReference type="NCBI Taxonomy" id="321339"/>
    <lineage>
        <taxon>Bacteria</taxon>
        <taxon>Pseudomonadati</taxon>
        <taxon>Pseudomonadota</taxon>
        <taxon>Alphaproteobacteria</taxon>
        <taxon>Rhodobacterales</taxon>
        <taxon>Roseobacteraceae</taxon>
        <taxon>Citreimonas</taxon>
    </lineage>
</organism>
<keyword evidence="8" id="KW-0472">Membrane</keyword>
<dbReference type="InterPro" id="IPR011495">
    <property type="entry name" value="Sig_transdc_His_kin_sub2_dim/P"/>
</dbReference>
<dbReference type="AlphaFoldDB" id="A0A1H3J3Q5"/>
<dbReference type="Pfam" id="PF07568">
    <property type="entry name" value="HisKA_2"/>
    <property type="match status" value="1"/>
</dbReference>
<dbReference type="RefSeq" id="WP_089882597.1">
    <property type="nucleotide sequence ID" value="NZ_FNPF01000006.1"/>
</dbReference>
<evidence type="ECO:0000256" key="1">
    <source>
        <dbReference type="ARBA" id="ARBA00000085"/>
    </source>
</evidence>
<keyword evidence="8" id="KW-1133">Transmembrane helix</keyword>
<dbReference type="InterPro" id="IPR036890">
    <property type="entry name" value="HATPase_C_sf"/>
</dbReference>